<accession>A0A8C5A602</accession>
<dbReference type="PANTHER" id="PTHR21029">
    <property type="entry name" value="R-SEVEN BINDING PROTEIN (R7BP) HOMOLOG"/>
    <property type="match status" value="1"/>
</dbReference>
<feature type="transmembrane region" description="Helical" evidence="3">
    <location>
        <begin position="7"/>
        <end position="30"/>
    </location>
</feature>
<dbReference type="AlphaFoldDB" id="A0A8C5A602"/>
<evidence type="ECO:0000256" key="3">
    <source>
        <dbReference type="SAM" id="Phobius"/>
    </source>
</evidence>
<dbReference type="GeneTree" id="ENSGT00940000153725"/>
<feature type="transmembrane region" description="Helical" evidence="3">
    <location>
        <begin position="36"/>
        <end position="61"/>
    </location>
</feature>
<reference evidence="4" key="1">
    <citation type="submission" date="2025-08" db="UniProtKB">
        <authorList>
            <consortium name="Ensembl"/>
        </authorList>
    </citation>
    <scope>IDENTIFICATION</scope>
</reference>
<name>A0A8C5A602_GADMO</name>
<dbReference type="InterPro" id="IPR026512">
    <property type="entry name" value="RGS7BP/RGS9BP"/>
</dbReference>
<reference evidence="4" key="2">
    <citation type="submission" date="2025-09" db="UniProtKB">
        <authorList>
            <consortium name="Ensembl"/>
        </authorList>
    </citation>
    <scope>IDENTIFICATION</scope>
</reference>
<dbReference type="OMA" id="KVGDDCT"/>
<comment type="similarity">
    <text evidence="1">Belongs to the RGS7BP/RGS9BP family.</text>
</comment>
<keyword evidence="3" id="KW-0812">Transmembrane</keyword>
<proteinExistence type="inferred from homology"/>
<keyword evidence="5" id="KW-1185">Reference proteome</keyword>
<sequence>MLWPCFTVLWPCFTVLWSCVTVLWPCFTVLWSCVTVLWPCFTVLWSCSTMLWPCFTVVACFRHLASCVGGCTDTLQLRDELRQTREKAQSLAGVCCQHLTARLRDKSLPDEDRRKMDLLWVAFSSGLELLHADLCKVFGMANIFCLANANVFVQTGMQGGGSEVAARALSLPDLQASSPGPALPAGLEPQETSAMEQEIQRVDRMIEDMEAKVNVLRWTVEPRGGPEAADPLSGSDSVSVALLSMEEEGPERGGGMPRRHVFIGLLLCGAVLVVATLSICIVLFS</sequence>
<dbReference type="Ensembl" id="ENSGMOT00000049243.1">
    <property type="protein sequence ID" value="ENSGMOP00000025175.1"/>
    <property type="gene ID" value="ENSGMOG00000017958.2"/>
</dbReference>
<evidence type="ECO:0000256" key="1">
    <source>
        <dbReference type="ARBA" id="ARBA00007457"/>
    </source>
</evidence>
<keyword evidence="3" id="KW-1133">Transmembrane helix</keyword>
<evidence type="ECO:0000256" key="2">
    <source>
        <dbReference type="ARBA" id="ARBA00022700"/>
    </source>
</evidence>
<evidence type="ECO:0000313" key="5">
    <source>
        <dbReference type="Proteomes" id="UP000694546"/>
    </source>
</evidence>
<organism evidence="4 5">
    <name type="scientific">Gadus morhua</name>
    <name type="common">Atlantic cod</name>
    <dbReference type="NCBI Taxonomy" id="8049"/>
    <lineage>
        <taxon>Eukaryota</taxon>
        <taxon>Metazoa</taxon>
        <taxon>Chordata</taxon>
        <taxon>Craniata</taxon>
        <taxon>Vertebrata</taxon>
        <taxon>Euteleostomi</taxon>
        <taxon>Actinopterygii</taxon>
        <taxon>Neopterygii</taxon>
        <taxon>Teleostei</taxon>
        <taxon>Neoteleostei</taxon>
        <taxon>Acanthomorphata</taxon>
        <taxon>Zeiogadaria</taxon>
        <taxon>Gadariae</taxon>
        <taxon>Gadiformes</taxon>
        <taxon>Gadoidei</taxon>
        <taxon>Gadidae</taxon>
        <taxon>Gadus</taxon>
    </lineage>
</organism>
<dbReference type="GO" id="GO:0009968">
    <property type="term" value="P:negative regulation of signal transduction"/>
    <property type="evidence" value="ECO:0007669"/>
    <property type="project" value="UniProtKB-KW"/>
</dbReference>
<feature type="transmembrane region" description="Helical" evidence="3">
    <location>
        <begin position="261"/>
        <end position="284"/>
    </location>
</feature>
<evidence type="ECO:0000313" key="4">
    <source>
        <dbReference type="Ensembl" id="ENSGMOP00000025175.1"/>
    </source>
</evidence>
<keyword evidence="2" id="KW-0734">Signal transduction inhibitor</keyword>
<keyword evidence="3" id="KW-0472">Membrane</keyword>
<protein>
    <submittedName>
        <fullName evidence="4">Regulator of G protein signaling 9 binding protein</fullName>
    </submittedName>
</protein>
<dbReference type="Proteomes" id="UP000694546">
    <property type="component" value="Chromosome 23"/>
</dbReference>